<keyword evidence="3" id="KW-1185">Reference proteome</keyword>
<evidence type="ECO:0000313" key="3">
    <source>
        <dbReference type="Proteomes" id="UP000324222"/>
    </source>
</evidence>
<feature type="region of interest" description="Disordered" evidence="1">
    <location>
        <begin position="118"/>
        <end position="155"/>
    </location>
</feature>
<comment type="caution">
    <text evidence="2">The sequence shown here is derived from an EMBL/GenBank/DDBJ whole genome shotgun (WGS) entry which is preliminary data.</text>
</comment>
<sequence>MCVMLAIQRTKELTHRDLYSFGCQVMYDFQRSRQLWGDGDQSHIVQSTSSCPAHLNLLDELRGMGPLLLWADEGPLKVDSQDACPFLASREVGEVTIVGQNDVTPVARIPLATVDMPSSSLSKSEEKSYPYPPVDNTGSGLTMRPPRTHKSSFTMVPPRTSRQFLNCTIKEDAMDGMVRMEVVGDIPFCAHNSAHVTSLAHNLISITSALAQHQLSTAS</sequence>
<evidence type="ECO:0000313" key="2">
    <source>
        <dbReference type="EMBL" id="MPC17014.1"/>
    </source>
</evidence>
<protein>
    <submittedName>
        <fullName evidence="2">Uncharacterized protein</fullName>
    </submittedName>
</protein>
<dbReference type="Proteomes" id="UP000324222">
    <property type="component" value="Unassembled WGS sequence"/>
</dbReference>
<dbReference type="AlphaFoldDB" id="A0A5B7D6W6"/>
<gene>
    <name evidence="2" type="ORF">E2C01_009860</name>
</gene>
<name>A0A5B7D6W6_PORTR</name>
<dbReference type="EMBL" id="VSRR010000554">
    <property type="protein sequence ID" value="MPC17014.1"/>
    <property type="molecule type" value="Genomic_DNA"/>
</dbReference>
<accession>A0A5B7D6W6</accession>
<proteinExistence type="predicted"/>
<reference evidence="2 3" key="1">
    <citation type="submission" date="2019-05" db="EMBL/GenBank/DDBJ databases">
        <title>Another draft genome of Portunus trituberculatus and its Hox gene families provides insights of decapod evolution.</title>
        <authorList>
            <person name="Jeong J.-H."/>
            <person name="Song I."/>
            <person name="Kim S."/>
            <person name="Choi T."/>
            <person name="Kim D."/>
            <person name="Ryu S."/>
            <person name="Kim W."/>
        </authorList>
    </citation>
    <scope>NUCLEOTIDE SEQUENCE [LARGE SCALE GENOMIC DNA]</scope>
    <source>
        <tissue evidence="2">Muscle</tissue>
    </source>
</reference>
<organism evidence="2 3">
    <name type="scientific">Portunus trituberculatus</name>
    <name type="common">Swimming crab</name>
    <name type="synonym">Neptunus trituberculatus</name>
    <dbReference type="NCBI Taxonomy" id="210409"/>
    <lineage>
        <taxon>Eukaryota</taxon>
        <taxon>Metazoa</taxon>
        <taxon>Ecdysozoa</taxon>
        <taxon>Arthropoda</taxon>
        <taxon>Crustacea</taxon>
        <taxon>Multicrustacea</taxon>
        <taxon>Malacostraca</taxon>
        <taxon>Eumalacostraca</taxon>
        <taxon>Eucarida</taxon>
        <taxon>Decapoda</taxon>
        <taxon>Pleocyemata</taxon>
        <taxon>Brachyura</taxon>
        <taxon>Eubrachyura</taxon>
        <taxon>Portunoidea</taxon>
        <taxon>Portunidae</taxon>
        <taxon>Portuninae</taxon>
        <taxon>Portunus</taxon>
    </lineage>
</organism>
<evidence type="ECO:0000256" key="1">
    <source>
        <dbReference type="SAM" id="MobiDB-lite"/>
    </source>
</evidence>